<protein>
    <recommendedName>
        <fullName evidence="2">Transcription factor TFIIIC triple barrel domain-containing protein</fullName>
    </recommendedName>
</protein>
<gene>
    <name evidence="3" type="ORF">DL546_009080</name>
</gene>
<dbReference type="Proteomes" id="UP000275385">
    <property type="component" value="Unassembled WGS sequence"/>
</dbReference>
<name>A0A420YNX9_9PEZI</name>
<dbReference type="STRING" id="177199.A0A420YNX9"/>
<feature type="region of interest" description="Disordered" evidence="1">
    <location>
        <begin position="67"/>
        <end position="136"/>
    </location>
</feature>
<comment type="caution">
    <text evidence="3">The sequence shown here is derived from an EMBL/GenBank/DDBJ whole genome shotgun (WGS) entry which is preliminary data.</text>
</comment>
<feature type="region of interest" description="Disordered" evidence="1">
    <location>
        <begin position="320"/>
        <end position="384"/>
    </location>
</feature>
<dbReference type="InterPro" id="IPR019481">
    <property type="entry name" value="TFIIIC_triple_barrel"/>
</dbReference>
<dbReference type="EMBL" id="QVQW01000001">
    <property type="protein sequence ID" value="RKU49541.1"/>
    <property type="molecule type" value="Genomic_DNA"/>
</dbReference>
<sequence>MSTMGIQHPAASAVDNDDEWEYEYSTTETETYYVTLDLSVRDFIDKIPEDSAVHSTRASYRTTWRSTITKNSNQEGDEQALAKARSSETNGEGDGDDDDDEDEDESRDLLSEAVRRKRLEAPVKTATTVHNKEGQKGSEPILDKLQVMDLHSPNPLLSYRGMVFRGSWAENIGTEMIFMPHEQDAKLPILRQVPGDIDLVAASSARINFKQVQLEIKGGEPQKMSDWEWAEAADRRYRENGGLYVHVGSDKHGYRRPQANFLEDFEALKRKRGEMEGVTIVTHETERTELIRNDFDEEQRRKKQLRDRGRNRNRALLQAALKRGNAGRRRTGRSKGRGPPRGPMRSRVRQAAEAELRPLEGTPPAWQALSTIAENELDKASTHR</sequence>
<feature type="compositionally biased region" description="Acidic residues" evidence="1">
    <location>
        <begin position="91"/>
        <end position="106"/>
    </location>
</feature>
<keyword evidence="4" id="KW-1185">Reference proteome</keyword>
<proteinExistence type="predicted"/>
<dbReference type="Pfam" id="PF10419">
    <property type="entry name" value="TFIIIC_sub6"/>
    <property type="match status" value="1"/>
</dbReference>
<feature type="compositionally biased region" description="Basic residues" evidence="1">
    <location>
        <begin position="325"/>
        <end position="348"/>
    </location>
</feature>
<reference evidence="3 4" key="1">
    <citation type="submission" date="2018-08" db="EMBL/GenBank/DDBJ databases">
        <title>Draft genome of the lignicolous fungus Coniochaeta pulveracea.</title>
        <authorList>
            <person name="Borstlap C.J."/>
            <person name="De Witt R.N."/>
            <person name="Botha A."/>
            <person name="Volschenk H."/>
        </authorList>
    </citation>
    <scope>NUCLEOTIDE SEQUENCE [LARGE SCALE GENOMIC DNA]</scope>
    <source>
        <strain evidence="3 4">CAB683</strain>
    </source>
</reference>
<evidence type="ECO:0000259" key="2">
    <source>
        <dbReference type="Pfam" id="PF10419"/>
    </source>
</evidence>
<dbReference type="OrthoDB" id="1877767at2759"/>
<dbReference type="Gene3D" id="2.60.40.4370">
    <property type="match status" value="1"/>
</dbReference>
<organism evidence="3 4">
    <name type="scientific">Coniochaeta pulveracea</name>
    <dbReference type="NCBI Taxonomy" id="177199"/>
    <lineage>
        <taxon>Eukaryota</taxon>
        <taxon>Fungi</taxon>
        <taxon>Dikarya</taxon>
        <taxon>Ascomycota</taxon>
        <taxon>Pezizomycotina</taxon>
        <taxon>Sordariomycetes</taxon>
        <taxon>Sordariomycetidae</taxon>
        <taxon>Coniochaetales</taxon>
        <taxon>Coniochaetaceae</taxon>
        <taxon>Coniochaeta</taxon>
    </lineage>
</organism>
<accession>A0A420YNX9</accession>
<dbReference type="AlphaFoldDB" id="A0A420YNX9"/>
<evidence type="ECO:0000313" key="4">
    <source>
        <dbReference type="Proteomes" id="UP000275385"/>
    </source>
</evidence>
<evidence type="ECO:0000256" key="1">
    <source>
        <dbReference type="SAM" id="MobiDB-lite"/>
    </source>
</evidence>
<feature type="domain" description="Transcription factor TFIIIC triple barrel" evidence="2">
    <location>
        <begin position="27"/>
        <end position="214"/>
    </location>
</feature>
<evidence type="ECO:0000313" key="3">
    <source>
        <dbReference type="EMBL" id="RKU49541.1"/>
    </source>
</evidence>